<feature type="chain" id="PRO_5039109139" evidence="1">
    <location>
        <begin position="20"/>
        <end position="89"/>
    </location>
</feature>
<dbReference type="RefSeq" id="WP_015541370.1">
    <property type="nucleotide sequence ID" value="NC_021022.1"/>
</dbReference>
<proteinExistence type="predicted"/>
<reference evidence="2 3" key="1">
    <citation type="submission" date="2010-03" db="EMBL/GenBank/DDBJ databases">
        <title>The genome sequence of Ruminococcus obeum A2-162.</title>
        <authorList>
            <consortium name="metaHIT consortium -- http://www.metahit.eu/"/>
            <person name="Pajon A."/>
            <person name="Turner K."/>
            <person name="Parkhill J."/>
            <person name="Duncan S."/>
            <person name="Flint H."/>
        </authorList>
    </citation>
    <scope>NUCLEOTIDE SEQUENCE [LARGE SCALE GENOMIC DNA]</scope>
    <source>
        <strain evidence="2 3">A2-162</strain>
    </source>
</reference>
<dbReference type="Proteomes" id="UP000008955">
    <property type="component" value="Chromosome"/>
</dbReference>
<evidence type="ECO:0000256" key="1">
    <source>
        <dbReference type="SAM" id="SignalP"/>
    </source>
</evidence>
<evidence type="ECO:0000313" key="3">
    <source>
        <dbReference type="Proteomes" id="UP000008955"/>
    </source>
</evidence>
<reference evidence="2 3" key="2">
    <citation type="submission" date="2010-03" db="EMBL/GenBank/DDBJ databases">
        <authorList>
            <person name="Pajon A."/>
        </authorList>
    </citation>
    <scope>NUCLEOTIDE SEQUENCE [LARGE SCALE GENOMIC DNA]</scope>
    <source>
        <strain evidence="2 3">A2-162</strain>
    </source>
</reference>
<keyword evidence="3" id="KW-1185">Reference proteome</keyword>
<dbReference type="HOGENOM" id="CLU_2448732_0_0_9"/>
<keyword evidence="1" id="KW-0732">Signal</keyword>
<organism evidence="2 3">
    <name type="scientific">Blautia obeum A2-162</name>
    <dbReference type="NCBI Taxonomy" id="657314"/>
    <lineage>
        <taxon>Bacteria</taxon>
        <taxon>Bacillati</taxon>
        <taxon>Bacillota</taxon>
        <taxon>Clostridia</taxon>
        <taxon>Lachnospirales</taxon>
        <taxon>Lachnospiraceae</taxon>
        <taxon>Blautia</taxon>
    </lineage>
</organism>
<dbReference type="AlphaFoldDB" id="D4LY03"/>
<dbReference type="KEGG" id="rob:CK5_10100"/>
<feature type="signal peptide" evidence="1">
    <location>
        <begin position="1"/>
        <end position="19"/>
    </location>
</feature>
<name>D4LY03_9FIRM</name>
<accession>D4LY03</accession>
<sequence length="89" mass="10159">MKKIRIFLLILAAMFAVQIYEPVTSCDVYAAAKTITKKSTAKKKTKKKKNGFYKESSKKYCYYKNGKKSRISGKPLKAKNTISARMDTH</sequence>
<evidence type="ECO:0000313" key="2">
    <source>
        <dbReference type="EMBL" id="CBL22506.1"/>
    </source>
</evidence>
<gene>
    <name evidence="2" type="ORF">CK5_10100</name>
</gene>
<dbReference type="PATRIC" id="fig|657314.3.peg.772"/>
<dbReference type="EMBL" id="FP929054">
    <property type="protein sequence ID" value="CBL22506.1"/>
    <property type="molecule type" value="Genomic_DNA"/>
</dbReference>
<protein>
    <submittedName>
        <fullName evidence="2">Uncharacterized protein</fullName>
    </submittedName>
</protein>